<reference evidence="3 4" key="1">
    <citation type="submission" date="2024-04" db="EMBL/GenBank/DDBJ databases">
        <authorList>
            <person name="Waldvogel A.-M."/>
            <person name="Schoenle A."/>
        </authorList>
    </citation>
    <scope>NUCLEOTIDE SEQUENCE [LARGE SCALE GENOMIC DNA]</scope>
</reference>
<organism evidence="3 4">
    <name type="scientific">Knipowitschia caucasica</name>
    <name type="common">Caucasian dwarf goby</name>
    <name type="synonym">Pomatoschistus caucasicus</name>
    <dbReference type="NCBI Taxonomy" id="637954"/>
    <lineage>
        <taxon>Eukaryota</taxon>
        <taxon>Metazoa</taxon>
        <taxon>Chordata</taxon>
        <taxon>Craniata</taxon>
        <taxon>Vertebrata</taxon>
        <taxon>Euteleostomi</taxon>
        <taxon>Actinopterygii</taxon>
        <taxon>Neopterygii</taxon>
        <taxon>Teleostei</taxon>
        <taxon>Neoteleostei</taxon>
        <taxon>Acanthomorphata</taxon>
        <taxon>Gobiaria</taxon>
        <taxon>Gobiiformes</taxon>
        <taxon>Gobioidei</taxon>
        <taxon>Gobiidae</taxon>
        <taxon>Gobiinae</taxon>
        <taxon>Knipowitschia</taxon>
    </lineage>
</organism>
<proteinExistence type="predicted"/>
<sequence>MPEEPWRAGHGAVKSRASALSSLTFSFKQDPPPPLSRLQPAGDISSIESPKAPLVNTACCLVILLSARGALGEPGPFVRRARGPASRVRTG</sequence>
<protein>
    <submittedName>
        <fullName evidence="3">Uncharacterized protein</fullName>
    </submittedName>
</protein>
<dbReference type="Proteomes" id="UP001497482">
    <property type="component" value="Chromosome 22"/>
</dbReference>
<evidence type="ECO:0000313" key="2">
    <source>
        <dbReference type="EMBL" id="CAL1598548.1"/>
    </source>
</evidence>
<feature type="region of interest" description="Disordered" evidence="1">
    <location>
        <begin position="25"/>
        <end position="49"/>
    </location>
</feature>
<keyword evidence="4" id="KW-1185">Reference proteome</keyword>
<dbReference type="AlphaFoldDB" id="A0AAV2LAQ4"/>
<feature type="region of interest" description="Disordered" evidence="1">
    <location>
        <begin position="72"/>
        <end position="91"/>
    </location>
</feature>
<dbReference type="EMBL" id="OZ035844">
    <property type="protein sequence ID" value="CAL1598548.1"/>
    <property type="molecule type" value="Genomic_DNA"/>
</dbReference>
<name>A0AAV2LAQ4_KNICA</name>
<accession>A0AAV2LAQ4</accession>
<evidence type="ECO:0000313" key="4">
    <source>
        <dbReference type="Proteomes" id="UP001497482"/>
    </source>
</evidence>
<dbReference type="EMBL" id="OZ035844">
    <property type="protein sequence ID" value="CAL1598551.1"/>
    <property type="molecule type" value="Genomic_DNA"/>
</dbReference>
<evidence type="ECO:0000256" key="1">
    <source>
        <dbReference type="SAM" id="MobiDB-lite"/>
    </source>
</evidence>
<gene>
    <name evidence="2" type="ORF">KC01_LOCUS26915</name>
    <name evidence="3" type="ORF">KC01_LOCUS26918</name>
</gene>
<evidence type="ECO:0000313" key="3">
    <source>
        <dbReference type="EMBL" id="CAL1598551.1"/>
    </source>
</evidence>